<reference evidence="6 7" key="1">
    <citation type="journal article" date="2016" name="Sci. Rep.">
        <title>The Dendrobium catenatum Lindl. genome sequence provides insights into polysaccharide synthase, floral development and adaptive evolution.</title>
        <authorList>
            <person name="Zhang G.Q."/>
            <person name="Xu Q."/>
            <person name="Bian C."/>
            <person name="Tsai W.C."/>
            <person name="Yeh C.M."/>
            <person name="Liu K.W."/>
            <person name="Yoshida K."/>
            <person name="Zhang L.S."/>
            <person name="Chang S.B."/>
            <person name="Chen F."/>
            <person name="Shi Y."/>
            <person name="Su Y.Y."/>
            <person name="Zhang Y.Q."/>
            <person name="Chen L.J."/>
            <person name="Yin Y."/>
            <person name="Lin M."/>
            <person name="Huang H."/>
            <person name="Deng H."/>
            <person name="Wang Z.W."/>
            <person name="Zhu S.L."/>
            <person name="Zhao X."/>
            <person name="Deng C."/>
            <person name="Niu S.C."/>
            <person name="Huang J."/>
            <person name="Wang M."/>
            <person name="Liu G.H."/>
            <person name="Yang H.J."/>
            <person name="Xiao X.J."/>
            <person name="Hsiao Y.Y."/>
            <person name="Wu W.L."/>
            <person name="Chen Y.Y."/>
            <person name="Mitsuda N."/>
            <person name="Ohme-Takagi M."/>
            <person name="Luo Y.B."/>
            <person name="Van de Peer Y."/>
            <person name="Liu Z.J."/>
        </authorList>
    </citation>
    <scope>NUCLEOTIDE SEQUENCE [LARGE SCALE GENOMIC DNA]</scope>
    <source>
        <tissue evidence="6">The whole plant</tissue>
    </source>
</reference>
<evidence type="ECO:0000256" key="2">
    <source>
        <dbReference type="ARBA" id="ARBA00009074"/>
    </source>
</evidence>
<sequence>MNQEVVKIILDCKKDIWKTPELFQLVEDYFENSLQTLDFCKALERCLNRARNS</sequence>
<dbReference type="Pfam" id="PF05055">
    <property type="entry name" value="DUF677"/>
    <property type="match status" value="1"/>
</dbReference>
<evidence type="ECO:0000313" key="7">
    <source>
        <dbReference type="Proteomes" id="UP000233837"/>
    </source>
</evidence>
<dbReference type="InterPro" id="IPR007749">
    <property type="entry name" value="DUF677"/>
</dbReference>
<organism evidence="6 7">
    <name type="scientific">Dendrobium catenatum</name>
    <dbReference type="NCBI Taxonomy" id="906689"/>
    <lineage>
        <taxon>Eukaryota</taxon>
        <taxon>Viridiplantae</taxon>
        <taxon>Streptophyta</taxon>
        <taxon>Embryophyta</taxon>
        <taxon>Tracheophyta</taxon>
        <taxon>Spermatophyta</taxon>
        <taxon>Magnoliopsida</taxon>
        <taxon>Liliopsida</taxon>
        <taxon>Asparagales</taxon>
        <taxon>Orchidaceae</taxon>
        <taxon>Epidendroideae</taxon>
        <taxon>Malaxideae</taxon>
        <taxon>Dendrobiinae</taxon>
        <taxon>Dendrobium</taxon>
    </lineage>
</organism>
<gene>
    <name evidence="6" type="ORF">MA16_Dca017672</name>
</gene>
<proteinExistence type="inferred from homology"/>
<comment type="subcellular location">
    <subcellularLocation>
        <location evidence="1">Membrane</location>
    </subcellularLocation>
</comment>
<dbReference type="AlphaFoldDB" id="A0A2I0XAA7"/>
<comment type="similarity">
    <text evidence="2">Belongs to the UPF0496 family.</text>
</comment>
<evidence type="ECO:0000313" key="6">
    <source>
        <dbReference type="EMBL" id="PKU84845.1"/>
    </source>
</evidence>
<evidence type="ECO:0000256" key="1">
    <source>
        <dbReference type="ARBA" id="ARBA00004370"/>
    </source>
</evidence>
<keyword evidence="5" id="KW-0472">Membrane</keyword>
<dbReference type="STRING" id="906689.A0A2I0XAA7"/>
<evidence type="ECO:0000256" key="5">
    <source>
        <dbReference type="ARBA" id="ARBA00023136"/>
    </source>
</evidence>
<dbReference type="GO" id="GO:0016020">
    <property type="term" value="C:membrane"/>
    <property type="evidence" value="ECO:0007669"/>
    <property type="project" value="UniProtKB-SubCell"/>
</dbReference>
<dbReference type="PANTHER" id="PTHR31113:SF3">
    <property type="entry name" value="UPF0496 PROTEIN 1"/>
    <property type="match status" value="1"/>
</dbReference>
<keyword evidence="7" id="KW-1185">Reference proteome</keyword>
<keyword evidence="4" id="KW-1133">Transmembrane helix</keyword>
<protein>
    <submittedName>
        <fullName evidence="6">UPF0496 protein 1</fullName>
    </submittedName>
</protein>
<keyword evidence="3" id="KW-0812">Transmembrane</keyword>
<evidence type="ECO:0000256" key="4">
    <source>
        <dbReference type="ARBA" id="ARBA00022989"/>
    </source>
</evidence>
<reference evidence="6 7" key="2">
    <citation type="journal article" date="2017" name="Nature">
        <title>The Apostasia genome and the evolution of orchids.</title>
        <authorList>
            <person name="Zhang G.Q."/>
            <person name="Liu K.W."/>
            <person name="Li Z."/>
            <person name="Lohaus R."/>
            <person name="Hsiao Y.Y."/>
            <person name="Niu S.C."/>
            <person name="Wang J.Y."/>
            <person name="Lin Y.C."/>
            <person name="Xu Q."/>
            <person name="Chen L.J."/>
            <person name="Yoshida K."/>
            <person name="Fujiwara S."/>
            <person name="Wang Z.W."/>
            <person name="Zhang Y.Q."/>
            <person name="Mitsuda N."/>
            <person name="Wang M."/>
            <person name="Liu G.H."/>
            <person name="Pecoraro L."/>
            <person name="Huang H.X."/>
            <person name="Xiao X.J."/>
            <person name="Lin M."/>
            <person name="Wu X.Y."/>
            <person name="Wu W.L."/>
            <person name="Chen Y.Y."/>
            <person name="Chang S.B."/>
            <person name="Sakamoto S."/>
            <person name="Ohme-Takagi M."/>
            <person name="Yagi M."/>
            <person name="Zeng S.J."/>
            <person name="Shen C.Y."/>
            <person name="Yeh C.M."/>
            <person name="Luo Y.B."/>
            <person name="Tsai W.C."/>
            <person name="Van de Peer Y."/>
            <person name="Liu Z.J."/>
        </authorList>
    </citation>
    <scope>NUCLEOTIDE SEQUENCE [LARGE SCALE GENOMIC DNA]</scope>
    <source>
        <tissue evidence="6">The whole plant</tissue>
    </source>
</reference>
<evidence type="ECO:0000256" key="3">
    <source>
        <dbReference type="ARBA" id="ARBA00022692"/>
    </source>
</evidence>
<dbReference type="Proteomes" id="UP000233837">
    <property type="component" value="Unassembled WGS sequence"/>
</dbReference>
<dbReference type="PANTHER" id="PTHR31113">
    <property type="entry name" value="UPF0496 PROTEIN 3-RELATED"/>
    <property type="match status" value="1"/>
</dbReference>
<accession>A0A2I0XAA7</accession>
<name>A0A2I0XAA7_9ASPA</name>
<dbReference type="EMBL" id="KZ502026">
    <property type="protein sequence ID" value="PKU84845.1"/>
    <property type="molecule type" value="Genomic_DNA"/>
</dbReference>